<feature type="transmembrane region" description="Helical" evidence="7">
    <location>
        <begin position="365"/>
        <end position="385"/>
    </location>
</feature>
<keyword evidence="4" id="KW-0560">Oxidoreductase</keyword>
<name>A0ABY7EC54_MYAAR</name>
<dbReference type="Pfam" id="PF04116">
    <property type="entry name" value="FA_hydroxylase"/>
    <property type="match status" value="1"/>
</dbReference>
<keyword evidence="5" id="KW-0443">Lipid metabolism</keyword>
<comment type="subcellular location">
    <subcellularLocation>
        <location evidence="1">Endomembrane system</location>
        <topology evidence="1">Multi-pass membrane protein</topology>
    </subcellularLocation>
</comment>
<evidence type="ECO:0000256" key="4">
    <source>
        <dbReference type="ARBA" id="ARBA00023002"/>
    </source>
</evidence>
<feature type="transmembrane region" description="Helical" evidence="7">
    <location>
        <begin position="303"/>
        <end position="322"/>
    </location>
</feature>
<evidence type="ECO:0000313" key="10">
    <source>
        <dbReference type="Proteomes" id="UP001164746"/>
    </source>
</evidence>
<evidence type="ECO:0000256" key="5">
    <source>
        <dbReference type="ARBA" id="ARBA00023098"/>
    </source>
</evidence>
<feature type="transmembrane region" description="Helical" evidence="7">
    <location>
        <begin position="167"/>
        <end position="185"/>
    </location>
</feature>
<evidence type="ECO:0000256" key="6">
    <source>
        <dbReference type="ARBA" id="ARBA00023136"/>
    </source>
</evidence>
<protein>
    <submittedName>
        <fullName evidence="9">ALKMO-like protein</fullName>
    </submittedName>
</protein>
<reference evidence="9" key="1">
    <citation type="submission" date="2022-11" db="EMBL/GenBank/DDBJ databases">
        <title>Centuries of genome instability and evolution in soft-shell clam transmissible cancer (bioRxiv).</title>
        <authorList>
            <person name="Hart S.F.M."/>
            <person name="Yonemitsu M.A."/>
            <person name="Giersch R.M."/>
            <person name="Beal B.F."/>
            <person name="Arriagada G."/>
            <person name="Davis B.W."/>
            <person name="Ostrander E.A."/>
            <person name="Goff S.P."/>
            <person name="Metzger M.J."/>
        </authorList>
    </citation>
    <scope>NUCLEOTIDE SEQUENCE</scope>
    <source>
        <strain evidence="9">MELC-2E11</strain>
        <tissue evidence="9">Siphon/mantle</tissue>
    </source>
</reference>
<dbReference type="InterPro" id="IPR006694">
    <property type="entry name" value="Fatty_acid_hydroxylase"/>
</dbReference>
<keyword evidence="6 7" id="KW-0472">Membrane</keyword>
<keyword evidence="10" id="KW-1185">Reference proteome</keyword>
<dbReference type="EMBL" id="CP111016">
    <property type="protein sequence ID" value="WAR05989.1"/>
    <property type="molecule type" value="Genomic_DNA"/>
</dbReference>
<feature type="non-terminal residue" evidence="9">
    <location>
        <position position="403"/>
    </location>
</feature>
<evidence type="ECO:0000256" key="7">
    <source>
        <dbReference type="SAM" id="Phobius"/>
    </source>
</evidence>
<dbReference type="PANTHER" id="PTHR21624:SF1">
    <property type="entry name" value="ALKYLGLYCEROL MONOOXYGENASE"/>
    <property type="match status" value="1"/>
</dbReference>
<evidence type="ECO:0000256" key="2">
    <source>
        <dbReference type="ARBA" id="ARBA00022692"/>
    </source>
</evidence>
<keyword evidence="2 7" id="KW-0812">Transmembrane</keyword>
<feature type="domain" description="Fatty acid hydroxylase" evidence="8">
    <location>
        <begin position="114"/>
        <end position="243"/>
    </location>
</feature>
<accession>A0ABY7EC54</accession>
<organism evidence="9 10">
    <name type="scientific">Mya arenaria</name>
    <name type="common">Soft-shell clam</name>
    <dbReference type="NCBI Taxonomy" id="6604"/>
    <lineage>
        <taxon>Eukaryota</taxon>
        <taxon>Metazoa</taxon>
        <taxon>Spiralia</taxon>
        <taxon>Lophotrochozoa</taxon>
        <taxon>Mollusca</taxon>
        <taxon>Bivalvia</taxon>
        <taxon>Autobranchia</taxon>
        <taxon>Heteroconchia</taxon>
        <taxon>Euheterodonta</taxon>
        <taxon>Imparidentia</taxon>
        <taxon>Neoheterodontei</taxon>
        <taxon>Myida</taxon>
        <taxon>Myoidea</taxon>
        <taxon>Myidae</taxon>
        <taxon>Mya</taxon>
    </lineage>
</organism>
<keyword evidence="3 7" id="KW-1133">Transmembrane helix</keyword>
<evidence type="ECO:0000259" key="8">
    <source>
        <dbReference type="Pfam" id="PF04116"/>
    </source>
</evidence>
<sequence length="403" mass="47051">MSNLNKVDFVTGMRRMVYAVTPNETSFKAVEEAPHYINEATPFFWVCMVIELAISVAKQDRKYRMSDAFTSISAGMFSRLPMVILRSITLEGYVWVYQNFRLTELPWDSQWTWWLTFLGVDLAYYWFHRMAHEVNFMWALHQTHHSSEDYNLSTALRQSVFQIYSSWVFYLPMALFIPPAVFIVHQELNILYQFWIHTQYIRSLGPLEWILNTPSHHRVHHGRNPYCIDKNYAGTLIIWDRLFDLLAGYIKYLLERLGSLRGLGNKICNFLYGPGWLPGKPRLGNIEDIPKVESPVRKYDVRMPSWLSVYVFVHFMLFAGGYQELMARKTIFELVRCLMFVVGETVLCQIGWFGERGERPLAMVAFRWLFAASASLWVALIMRAGNATEENAPMKPGTNLTKN</sequence>
<gene>
    <name evidence="9" type="ORF">MAR_021358</name>
</gene>
<dbReference type="Proteomes" id="UP001164746">
    <property type="component" value="Chromosome 5"/>
</dbReference>
<feature type="transmembrane region" description="Helical" evidence="7">
    <location>
        <begin position="334"/>
        <end position="353"/>
    </location>
</feature>
<dbReference type="InterPro" id="IPR051689">
    <property type="entry name" value="Sterol_desaturase/TMEM195"/>
</dbReference>
<dbReference type="PANTHER" id="PTHR21624">
    <property type="entry name" value="STEROL DESATURASE-RELATED PROTEIN"/>
    <property type="match status" value="1"/>
</dbReference>
<evidence type="ECO:0000256" key="1">
    <source>
        <dbReference type="ARBA" id="ARBA00004127"/>
    </source>
</evidence>
<evidence type="ECO:0000256" key="3">
    <source>
        <dbReference type="ARBA" id="ARBA00022989"/>
    </source>
</evidence>
<evidence type="ECO:0000313" key="9">
    <source>
        <dbReference type="EMBL" id="WAR05989.1"/>
    </source>
</evidence>
<feature type="transmembrane region" description="Helical" evidence="7">
    <location>
        <begin position="110"/>
        <end position="127"/>
    </location>
</feature>
<feature type="transmembrane region" description="Helical" evidence="7">
    <location>
        <begin position="69"/>
        <end position="90"/>
    </location>
</feature>
<proteinExistence type="predicted"/>